<evidence type="ECO:0000313" key="3">
    <source>
        <dbReference type="Proteomes" id="UP000618754"/>
    </source>
</evidence>
<keyword evidence="3" id="KW-1185">Reference proteome</keyword>
<organism evidence="2 3">
    <name type="scientific">Mucilaginibacter rigui</name>
    <dbReference type="NCBI Taxonomy" id="534635"/>
    <lineage>
        <taxon>Bacteria</taxon>
        <taxon>Pseudomonadati</taxon>
        <taxon>Bacteroidota</taxon>
        <taxon>Sphingobacteriia</taxon>
        <taxon>Sphingobacteriales</taxon>
        <taxon>Sphingobacteriaceae</taxon>
        <taxon>Mucilaginibacter</taxon>
    </lineage>
</organism>
<dbReference type="SUPFAM" id="SSF49464">
    <property type="entry name" value="Carboxypeptidase regulatory domain-like"/>
    <property type="match status" value="1"/>
</dbReference>
<dbReference type="Proteomes" id="UP000618754">
    <property type="component" value="Unassembled WGS sequence"/>
</dbReference>
<proteinExistence type="predicted"/>
<reference evidence="2 3" key="1">
    <citation type="submission" date="2020-09" db="EMBL/GenBank/DDBJ databases">
        <title>Novel species of Mucilaginibacter isolated from a glacier on the Tibetan Plateau.</title>
        <authorList>
            <person name="Liu Q."/>
            <person name="Xin Y.-H."/>
        </authorList>
    </citation>
    <scope>NUCLEOTIDE SEQUENCE [LARGE SCALE GENOMIC DNA]</scope>
    <source>
        <strain evidence="2 3">CGMCC 1.13878</strain>
    </source>
</reference>
<feature type="signal peptide" evidence="1">
    <location>
        <begin position="1"/>
        <end position="18"/>
    </location>
</feature>
<dbReference type="Gene3D" id="2.60.40.1120">
    <property type="entry name" value="Carboxypeptidase-like, regulatory domain"/>
    <property type="match status" value="1"/>
</dbReference>
<dbReference type="InterPro" id="IPR008969">
    <property type="entry name" value="CarboxyPept-like_regulatory"/>
</dbReference>
<accession>A0ABR7XAK3</accession>
<name>A0ABR7XAK3_9SPHI</name>
<dbReference type="EMBL" id="JACWMW010000007">
    <property type="protein sequence ID" value="MBD1387621.1"/>
    <property type="molecule type" value="Genomic_DNA"/>
</dbReference>
<protein>
    <submittedName>
        <fullName evidence="2">Carboxypeptidase-like regulatory domain-containing protein</fullName>
    </submittedName>
</protein>
<comment type="caution">
    <text evidence="2">The sequence shown here is derived from an EMBL/GenBank/DDBJ whole genome shotgun (WGS) entry which is preliminary data.</text>
</comment>
<dbReference type="Pfam" id="PF13715">
    <property type="entry name" value="CarbopepD_reg_2"/>
    <property type="match status" value="1"/>
</dbReference>
<keyword evidence="1" id="KW-0732">Signal</keyword>
<evidence type="ECO:0000313" key="2">
    <source>
        <dbReference type="EMBL" id="MBD1387621.1"/>
    </source>
</evidence>
<dbReference type="RefSeq" id="WP_191177467.1">
    <property type="nucleotide sequence ID" value="NZ_JACWMW010000007.1"/>
</dbReference>
<sequence length="255" mass="29398">MKYLLLILLTLCCINASAQLVTGIVVDKNTRKPVEYILVSASTTNTMTSELGSFTLKITRVTDTLRIKTLGYKPYTRLISPWSGRLKMIELEPQPIKLNEVAILAKRNYLRDSVNNRKQFAKEFAFKGPKLPDIMRPTATNVPFAWVSVDVLSLFRLMGKKKSPQYRLQQTMLRYEREDHTNQRFTRKLVAGVTGLQGDTLNDFMNEYRPTPAQIDVMTDYNLVFFIKDSFRKFKENPARAKPTKPNFKMDTTLN</sequence>
<feature type="chain" id="PRO_5047130583" evidence="1">
    <location>
        <begin position="19"/>
        <end position="255"/>
    </location>
</feature>
<evidence type="ECO:0000256" key="1">
    <source>
        <dbReference type="SAM" id="SignalP"/>
    </source>
</evidence>
<gene>
    <name evidence="2" type="ORF">IDJ75_20215</name>
</gene>